<dbReference type="EMBL" id="AZXY01000016">
    <property type="protein sequence ID" value="KSZ56380.1"/>
    <property type="molecule type" value="Genomic_DNA"/>
</dbReference>
<dbReference type="Pfam" id="PF11794">
    <property type="entry name" value="HpaB_N"/>
    <property type="match status" value="1"/>
</dbReference>
<accession>A0A0V9UEZ4</accession>
<reference evidence="2 3" key="2">
    <citation type="journal article" date="2016" name="Genome Announc.">
        <title>Draft Genome Sequence of a Versatile Hydrocarbon-Degrading Bacterium, Rhodococcus pyridinivorans Strain KG-16, Collected from Oil Fields in India.</title>
        <authorList>
            <person name="Aggarwal R.K."/>
            <person name="Dawar C."/>
            <person name="Phanindranath R."/>
            <person name="Mutnuri L."/>
            <person name="Dayal A.M."/>
        </authorList>
    </citation>
    <scope>NUCLEOTIDE SEQUENCE [LARGE SCALE GENOMIC DNA]</scope>
    <source>
        <strain evidence="2 3">KG-16</strain>
    </source>
</reference>
<feature type="domain" description="HpaB/PvcC/4-BUDH N-terminal" evidence="1">
    <location>
        <begin position="18"/>
        <end position="87"/>
    </location>
</feature>
<dbReference type="InterPro" id="IPR009100">
    <property type="entry name" value="AcylCoA_DH/oxidase_NM_dom_sf"/>
</dbReference>
<dbReference type="InterPro" id="IPR024674">
    <property type="entry name" value="HpaB/PvcC/4-BUDH_N"/>
</dbReference>
<name>A0A0V9UEZ4_9NOCA</name>
<dbReference type="PATRIC" id="fig|1441730.3.peg.4900"/>
<gene>
    <name evidence="2" type="ORF">Z045_23390</name>
</gene>
<comment type="caution">
    <text evidence="2">The sequence shown here is derived from an EMBL/GenBank/DDBJ whole genome shotgun (WGS) entry which is preliminary data.</text>
</comment>
<reference evidence="3" key="1">
    <citation type="submission" date="2015-01" db="EMBL/GenBank/DDBJ databases">
        <title>Draft genome sequence of Rhodococcus pyridinivorans strain KG-16, a hydrocarbon-degrading bacterium.</title>
        <authorList>
            <person name="Aggarwal R.K."/>
            <person name="Dawar C."/>
        </authorList>
    </citation>
    <scope>NUCLEOTIDE SEQUENCE [LARGE SCALE GENOMIC DNA]</scope>
    <source>
        <strain evidence="3">KG-16</strain>
    </source>
</reference>
<dbReference type="AlphaFoldDB" id="A0A0V9UEZ4"/>
<dbReference type="Proteomes" id="UP000053060">
    <property type="component" value="Unassembled WGS sequence"/>
</dbReference>
<dbReference type="GO" id="GO:0016627">
    <property type="term" value="F:oxidoreductase activity, acting on the CH-CH group of donors"/>
    <property type="evidence" value="ECO:0007669"/>
    <property type="project" value="InterPro"/>
</dbReference>
<dbReference type="SUPFAM" id="SSF56645">
    <property type="entry name" value="Acyl-CoA dehydrogenase NM domain-like"/>
    <property type="match status" value="1"/>
</dbReference>
<protein>
    <recommendedName>
        <fullName evidence="1">HpaB/PvcC/4-BUDH N-terminal domain-containing protein</fullName>
    </recommendedName>
</protein>
<proteinExistence type="predicted"/>
<sequence>MSGVCRQLNKECIVSLRTGDEFRQGLADGRRVFYRGRRIDDVVSEPELALAVDHSAICYDIAADRPDLAVAEVDGEQVSAFYVAPSNLSLEAVKLQISRSFDPTRARDYVSVIAGIDRL</sequence>
<evidence type="ECO:0000313" key="3">
    <source>
        <dbReference type="Proteomes" id="UP000053060"/>
    </source>
</evidence>
<evidence type="ECO:0000313" key="2">
    <source>
        <dbReference type="EMBL" id="KSZ56380.1"/>
    </source>
</evidence>
<dbReference type="Gene3D" id="1.10.3140.10">
    <property type="entry name" value="4-hydroxybutyryl-coa dehydratase, domain 1"/>
    <property type="match status" value="1"/>
</dbReference>
<evidence type="ECO:0000259" key="1">
    <source>
        <dbReference type="Pfam" id="PF11794"/>
    </source>
</evidence>
<organism evidence="2 3">
    <name type="scientific">Rhodococcus pyridinivorans KG-16</name>
    <dbReference type="NCBI Taxonomy" id="1441730"/>
    <lineage>
        <taxon>Bacteria</taxon>
        <taxon>Bacillati</taxon>
        <taxon>Actinomycetota</taxon>
        <taxon>Actinomycetes</taxon>
        <taxon>Mycobacteriales</taxon>
        <taxon>Nocardiaceae</taxon>
        <taxon>Rhodococcus</taxon>
    </lineage>
</organism>